<dbReference type="InterPro" id="IPR051259">
    <property type="entry name" value="rRNA_Methyltransferase"/>
</dbReference>
<dbReference type="KEGG" id="man:A11S_230"/>
<evidence type="ECO:0000256" key="2">
    <source>
        <dbReference type="ARBA" id="ARBA00022679"/>
    </source>
</evidence>
<dbReference type="PANTHER" id="PTHR43191">
    <property type="entry name" value="RRNA METHYLTRANSFERASE 3"/>
    <property type="match status" value="1"/>
</dbReference>
<evidence type="ECO:0000259" key="3">
    <source>
        <dbReference type="Pfam" id="PF00588"/>
    </source>
</evidence>
<dbReference type="InterPro" id="IPR029026">
    <property type="entry name" value="tRNA_m1G_MTases_N"/>
</dbReference>
<dbReference type="GO" id="GO:0008173">
    <property type="term" value="F:RNA methyltransferase activity"/>
    <property type="evidence" value="ECO:0007669"/>
    <property type="project" value="InterPro"/>
</dbReference>
<accession>M4VGA1</accession>
<dbReference type="GO" id="GO:0006396">
    <property type="term" value="P:RNA processing"/>
    <property type="evidence" value="ECO:0007669"/>
    <property type="project" value="InterPro"/>
</dbReference>
<dbReference type="EMBL" id="CP003538">
    <property type="protein sequence ID" value="AGH97066.1"/>
    <property type="molecule type" value="Genomic_DNA"/>
</dbReference>
<dbReference type="AlphaFoldDB" id="M4VGA1"/>
<evidence type="ECO:0000256" key="1">
    <source>
        <dbReference type="ARBA" id="ARBA00022603"/>
    </source>
</evidence>
<dbReference type="HOGENOM" id="CLU_095692_2_0_5"/>
<dbReference type="Proteomes" id="UP000011932">
    <property type="component" value="Chromosome"/>
</dbReference>
<reference evidence="4 5" key="1">
    <citation type="journal article" date="2013" name="ISME J.">
        <title>By their genes ye shall know them: genomic signatures of predatory bacteria.</title>
        <authorList>
            <person name="Pasternak Z."/>
            <person name="Pietrokovski S."/>
            <person name="Rotem O."/>
            <person name="Gophna U."/>
            <person name="Lurie-Weinberger M.N."/>
            <person name="Jurkevitch E."/>
        </authorList>
    </citation>
    <scope>NUCLEOTIDE SEQUENCE [LARGE SCALE GENOMIC DNA]</scope>
    <source>
        <strain evidence="4">EPB</strain>
    </source>
</reference>
<proteinExistence type="predicted"/>
<dbReference type="CDD" id="cd18098">
    <property type="entry name" value="SpoU-like"/>
    <property type="match status" value="1"/>
</dbReference>
<dbReference type="SUPFAM" id="SSF75217">
    <property type="entry name" value="alpha/beta knot"/>
    <property type="match status" value="1"/>
</dbReference>
<dbReference type="Gene3D" id="3.40.1280.10">
    <property type="match status" value="1"/>
</dbReference>
<dbReference type="STRING" id="349215.A11S_230"/>
<name>M4VGA1_9BACT</name>
<keyword evidence="1 4" id="KW-0489">Methyltransferase</keyword>
<keyword evidence="2 4" id="KW-0808">Transferase</keyword>
<dbReference type="InterPro" id="IPR001537">
    <property type="entry name" value="SpoU_MeTrfase"/>
</dbReference>
<dbReference type="GO" id="GO:0032259">
    <property type="term" value="P:methylation"/>
    <property type="evidence" value="ECO:0007669"/>
    <property type="project" value="UniProtKB-KW"/>
</dbReference>
<dbReference type="InterPro" id="IPR029028">
    <property type="entry name" value="Alpha/beta_knot_MTases"/>
</dbReference>
<gene>
    <name evidence="4" type="ORF">A11S_230</name>
</gene>
<dbReference type="GO" id="GO:0003723">
    <property type="term" value="F:RNA binding"/>
    <property type="evidence" value="ECO:0007669"/>
    <property type="project" value="InterPro"/>
</dbReference>
<sequence length="189" mass="20808">MMRGFFGVGVQSISKEQNLGNLVRTTHAFGGSFFFTIKPDIDLDLVRVSDTSDAFDHLPLYNFDTVDALRLPTGCQLVGVELTDESVPLPSFRHPTRAAYVLGPEMGSLSPDLLAKCDHVIRIPMKFCVNVGVAGAIVMYDRLVSMGRFADRPVAAGGPIDARLDNMPTPVWQPRRVVRHPLKGRKVTE</sequence>
<dbReference type="Pfam" id="PF00588">
    <property type="entry name" value="SpoU_methylase"/>
    <property type="match status" value="1"/>
</dbReference>
<dbReference type="PANTHER" id="PTHR43191:SF7">
    <property type="entry name" value="OBP33PEP LIKE PROTEIN"/>
    <property type="match status" value="1"/>
</dbReference>
<feature type="domain" description="tRNA/rRNA methyltransferase SpoU type" evidence="3">
    <location>
        <begin position="9"/>
        <end position="140"/>
    </location>
</feature>
<evidence type="ECO:0000313" key="5">
    <source>
        <dbReference type="Proteomes" id="UP000011932"/>
    </source>
</evidence>
<evidence type="ECO:0000313" key="4">
    <source>
        <dbReference type="EMBL" id="AGH97066.1"/>
    </source>
</evidence>
<organism evidence="4 5">
    <name type="scientific">Micavibrio aeruginosavorus EPB</name>
    <dbReference type="NCBI Taxonomy" id="349215"/>
    <lineage>
        <taxon>Bacteria</taxon>
        <taxon>Pseudomonadati</taxon>
        <taxon>Bdellovibrionota</taxon>
        <taxon>Bdellovibrionia</taxon>
        <taxon>Bdellovibrionales</taxon>
        <taxon>Pseudobdellovibrionaceae</taxon>
        <taxon>Micavibrio</taxon>
    </lineage>
</organism>
<protein>
    <submittedName>
        <fullName evidence="4">tRNA/rRNA methyltransferase (SpoU)</fullName>
    </submittedName>
</protein>